<keyword evidence="2" id="KW-1185">Reference proteome</keyword>
<organism evidence="1 2">
    <name type="scientific">Parelaphostrongylus tenuis</name>
    <name type="common">Meningeal worm</name>
    <dbReference type="NCBI Taxonomy" id="148309"/>
    <lineage>
        <taxon>Eukaryota</taxon>
        <taxon>Metazoa</taxon>
        <taxon>Ecdysozoa</taxon>
        <taxon>Nematoda</taxon>
        <taxon>Chromadorea</taxon>
        <taxon>Rhabditida</taxon>
        <taxon>Rhabditina</taxon>
        <taxon>Rhabditomorpha</taxon>
        <taxon>Strongyloidea</taxon>
        <taxon>Metastrongylidae</taxon>
        <taxon>Parelaphostrongylus</taxon>
    </lineage>
</organism>
<reference evidence="1" key="1">
    <citation type="submission" date="2021-06" db="EMBL/GenBank/DDBJ databases">
        <title>Parelaphostrongylus tenuis whole genome reference sequence.</title>
        <authorList>
            <person name="Garwood T.J."/>
            <person name="Larsen P.A."/>
            <person name="Fountain-Jones N.M."/>
            <person name="Garbe J.R."/>
            <person name="Macchietto M.G."/>
            <person name="Kania S.A."/>
            <person name="Gerhold R.W."/>
            <person name="Richards J.E."/>
            <person name="Wolf T.M."/>
        </authorList>
    </citation>
    <scope>NUCLEOTIDE SEQUENCE</scope>
    <source>
        <strain evidence="1">MNPRO001-30</strain>
        <tissue evidence="1">Meninges</tissue>
    </source>
</reference>
<gene>
    <name evidence="1" type="ORF">KIN20_006293</name>
</gene>
<feature type="non-terminal residue" evidence="1">
    <location>
        <position position="219"/>
    </location>
</feature>
<sequence>CNDTELIESYLSVVIEDTIEDQTCSNVIKAISKAIFDDERESTQQLLDTIRKVQDIIAFENLRRRNRNIAKAFRLAKTFYKKIKQGYLKFLESRLESDKSRKLLEWYKQAKHVNLELLIGTGKFFSAKLLDAFADEYVDCNCKVLGVDIREKEYCLWRSWLMATSDVPVPSRLAEFLHDLRSMNVTHSKGRVYIRPAHTFLLLNTNNQAVMLMEFSSAE</sequence>
<name>A0AAD5M3E0_PARTN</name>
<comment type="caution">
    <text evidence="1">The sequence shown here is derived from an EMBL/GenBank/DDBJ whole genome shotgun (WGS) entry which is preliminary data.</text>
</comment>
<proteinExistence type="predicted"/>
<dbReference type="EMBL" id="JAHQIW010000873">
    <property type="protein sequence ID" value="KAJ1350495.1"/>
    <property type="molecule type" value="Genomic_DNA"/>
</dbReference>
<evidence type="ECO:0000313" key="2">
    <source>
        <dbReference type="Proteomes" id="UP001196413"/>
    </source>
</evidence>
<dbReference type="Proteomes" id="UP001196413">
    <property type="component" value="Unassembled WGS sequence"/>
</dbReference>
<dbReference type="AlphaFoldDB" id="A0AAD5M3E0"/>
<accession>A0AAD5M3E0</accession>
<protein>
    <submittedName>
        <fullName evidence="1">Uncharacterized protein</fullName>
    </submittedName>
</protein>
<evidence type="ECO:0000313" key="1">
    <source>
        <dbReference type="EMBL" id="KAJ1350495.1"/>
    </source>
</evidence>